<evidence type="ECO:0000256" key="10">
    <source>
        <dbReference type="ARBA" id="ARBA00068717"/>
    </source>
</evidence>
<dbReference type="PRINTS" id="PR00080">
    <property type="entry name" value="SDRFAMILY"/>
</dbReference>
<evidence type="ECO:0000313" key="14">
    <source>
        <dbReference type="EMBL" id="KAF2247913.1"/>
    </source>
</evidence>
<evidence type="ECO:0000256" key="4">
    <source>
        <dbReference type="ARBA" id="ARBA00022857"/>
    </source>
</evidence>
<sequence>MQLVRCLVVAAAYLVLLAGPVSYASPKLLPFSQERNATLIRFIKWFLALWLVREVNAVLNSWAENRWMWKSDKSSWDWKNEIAVITGGSRGIGAMLAKRLVSHGVKVAVLDVEPLSDDFQDDECRLVSFYRCDISSRDAVHMAAEAIRSDHGSPSILVNNAGIGNANSILEVSPERLRAMFDVNIISHWNTVQEFLPDMIEKRKGHIMTTSSMSAFLGFAGAVDYASTKAGLTAFHEGLTQELKHRYKCPQIKTTIVYPTWTRTRLITAIEKGIQSTRAPIMDTKDVADAMVNQIIAAKSGQLILGPSIAATVRALPIWLQELVRDHMAHVVTVNATTAVASSR</sequence>
<dbReference type="InterPro" id="IPR002347">
    <property type="entry name" value="SDR_fam"/>
</dbReference>
<proteinExistence type="inferred from homology"/>
<keyword evidence="4" id="KW-0521">NADP</keyword>
<evidence type="ECO:0000256" key="8">
    <source>
        <dbReference type="ARBA" id="ARBA00023136"/>
    </source>
</evidence>
<dbReference type="PANTHER" id="PTHR24322">
    <property type="entry name" value="PKSB"/>
    <property type="match status" value="1"/>
</dbReference>
<dbReference type="EMBL" id="ML987196">
    <property type="protein sequence ID" value="KAF2247913.1"/>
    <property type="molecule type" value="Genomic_DNA"/>
</dbReference>
<keyword evidence="8" id="KW-0472">Membrane</keyword>
<reference evidence="14" key="1">
    <citation type="journal article" date="2020" name="Stud. Mycol.">
        <title>101 Dothideomycetes genomes: a test case for predicting lifestyles and emergence of pathogens.</title>
        <authorList>
            <person name="Haridas S."/>
            <person name="Albert R."/>
            <person name="Binder M."/>
            <person name="Bloem J."/>
            <person name="Labutti K."/>
            <person name="Salamov A."/>
            <person name="Andreopoulos B."/>
            <person name="Baker S."/>
            <person name="Barry K."/>
            <person name="Bills G."/>
            <person name="Bluhm B."/>
            <person name="Cannon C."/>
            <person name="Castanera R."/>
            <person name="Culley D."/>
            <person name="Daum C."/>
            <person name="Ezra D."/>
            <person name="Gonzalez J."/>
            <person name="Henrissat B."/>
            <person name="Kuo A."/>
            <person name="Liang C."/>
            <person name="Lipzen A."/>
            <person name="Lutzoni F."/>
            <person name="Magnuson J."/>
            <person name="Mondo S."/>
            <person name="Nolan M."/>
            <person name="Ohm R."/>
            <person name="Pangilinan J."/>
            <person name="Park H.-J."/>
            <person name="Ramirez L."/>
            <person name="Alfaro M."/>
            <person name="Sun H."/>
            <person name="Tritt A."/>
            <person name="Yoshinaga Y."/>
            <person name="Zwiers L.-H."/>
            <person name="Turgeon B."/>
            <person name="Goodwin S."/>
            <person name="Spatafora J."/>
            <person name="Crous P."/>
            <person name="Grigoriev I."/>
        </authorList>
    </citation>
    <scope>NUCLEOTIDE SEQUENCE</scope>
    <source>
        <strain evidence="14">CBS 122368</strain>
    </source>
</reference>
<evidence type="ECO:0000256" key="9">
    <source>
        <dbReference type="ARBA" id="ARBA00059620"/>
    </source>
</evidence>
<gene>
    <name evidence="14" type="ORF">BU26DRAFT_428309</name>
</gene>
<dbReference type="GeneID" id="54577106"/>
<evidence type="ECO:0000256" key="2">
    <source>
        <dbReference type="ARBA" id="ARBA00006484"/>
    </source>
</evidence>
<keyword evidence="15" id="KW-1185">Reference proteome</keyword>
<dbReference type="Gene3D" id="3.40.50.720">
    <property type="entry name" value="NAD(P)-binding Rossmann-like Domain"/>
    <property type="match status" value="1"/>
</dbReference>
<comment type="similarity">
    <text evidence="2 12">Belongs to the short-chain dehydrogenases/reductases (SDR) family.</text>
</comment>
<evidence type="ECO:0000256" key="1">
    <source>
        <dbReference type="ARBA" id="ARBA00004141"/>
    </source>
</evidence>
<keyword evidence="3" id="KW-0812">Transmembrane</keyword>
<dbReference type="SMART" id="SM00822">
    <property type="entry name" value="PKS_KR"/>
    <property type="match status" value="1"/>
</dbReference>
<dbReference type="CDD" id="cd05339">
    <property type="entry name" value="17beta-HSDXI-like_SDR_c"/>
    <property type="match status" value="1"/>
</dbReference>
<dbReference type="Pfam" id="PF00106">
    <property type="entry name" value="adh_short"/>
    <property type="match status" value="1"/>
</dbReference>
<dbReference type="Proteomes" id="UP000800094">
    <property type="component" value="Unassembled WGS sequence"/>
</dbReference>
<dbReference type="PANTHER" id="PTHR24322:SF736">
    <property type="entry name" value="RETINOL DEHYDROGENASE 10"/>
    <property type="match status" value="1"/>
</dbReference>
<evidence type="ECO:0000259" key="13">
    <source>
        <dbReference type="SMART" id="SM00822"/>
    </source>
</evidence>
<accession>A0A6A6IEH6</accession>
<dbReference type="FunFam" id="3.40.50.720:FF:000131">
    <property type="entry name" value="Short-chain dehydrogenase/reductase 3"/>
    <property type="match status" value="1"/>
</dbReference>
<evidence type="ECO:0000256" key="5">
    <source>
        <dbReference type="ARBA" id="ARBA00022989"/>
    </source>
</evidence>
<keyword evidence="5" id="KW-1133">Transmembrane helix</keyword>
<dbReference type="RefSeq" id="XP_033682917.1">
    <property type="nucleotide sequence ID" value="XM_033823776.1"/>
</dbReference>
<dbReference type="InterPro" id="IPR057326">
    <property type="entry name" value="KR_dom"/>
</dbReference>
<comment type="subcellular location">
    <subcellularLocation>
        <location evidence="1">Membrane</location>
        <topology evidence="1">Multi-pass membrane protein</topology>
    </subcellularLocation>
</comment>
<evidence type="ECO:0000256" key="6">
    <source>
        <dbReference type="ARBA" id="ARBA00023002"/>
    </source>
</evidence>
<dbReference type="AlphaFoldDB" id="A0A6A6IEH6"/>
<dbReference type="GO" id="GO:0052650">
    <property type="term" value="F:all-trans-retinol dehydrogenase (NADP+) activity"/>
    <property type="evidence" value="ECO:0007669"/>
    <property type="project" value="UniProtKB-ARBA"/>
</dbReference>
<keyword evidence="7" id="KW-0443">Lipid metabolism</keyword>
<dbReference type="PRINTS" id="PR00081">
    <property type="entry name" value="GDHRDH"/>
</dbReference>
<evidence type="ECO:0000313" key="15">
    <source>
        <dbReference type="Proteomes" id="UP000800094"/>
    </source>
</evidence>
<evidence type="ECO:0000256" key="12">
    <source>
        <dbReference type="RuleBase" id="RU000363"/>
    </source>
</evidence>
<organism evidence="14 15">
    <name type="scientific">Trematosphaeria pertusa</name>
    <dbReference type="NCBI Taxonomy" id="390896"/>
    <lineage>
        <taxon>Eukaryota</taxon>
        <taxon>Fungi</taxon>
        <taxon>Dikarya</taxon>
        <taxon>Ascomycota</taxon>
        <taxon>Pezizomycotina</taxon>
        <taxon>Dothideomycetes</taxon>
        <taxon>Pleosporomycetidae</taxon>
        <taxon>Pleosporales</taxon>
        <taxon>Massarineae</taxon>
        <taxon>Trematosphaeriaceae</taxon>
        <taxon>Trematosphaeria</taxon>
    </lineage>
</organism>
<dbReference type="InterPro" id="IPR036291">
    <property type="entry name" value="NAD(P)-bd_dom_sf"/>
</dbReference>
<evidence type="ECO:0000256" key="3">
    <source>
        <dbReference type="ARBA" id="ARBA00022692"/>
    </source>
</evidence>
<evidence type="ECO:0000256" key="11">
    <source>
        <dbReference type="ARBA" id="ARBA00082544"/>
    </source>
</evidence>
<dbReference type="OrthoDB" id="10253736at2759"/>
<evidence type="ECO:0000256" key="7">
    <source>
        <dbReference type="ARBA" id="ARBA00023098"/>
    </source>
</evidence>
<dbReference type="GO" id="GO:0016020">
    <property type="term" value="C:membrane"/>
    <property type="evidence" value="ECO:0007669"/>
    <property type="project" value="UniProtKB-SubCell"/>
</dbReference>
<keyword evidence="6" id="KW-0560">Oxidoreductase</keyword>
<name>A0A6A6IEH6_9PLEO</name>
<dbReference type="SUPFAM" id="SSF51735">
    <property type="entry name" value="NAD(P)-binding Rossmann-fold domains"/>
    <property type="match status" value="1"/>
</dbReference>
<feature type="domain" description="Ketoreductase" evidence="13">
    <location>
        <begin position="81"/>
        <end position="264"/>
    </location>
</feature>
<protein>
    <recommendedName>
        <fullName evidence="10">Short-chain dehydrogenase/reductase 3</fullName>
    </recommendedName>
    <alternativeName>
        <fullName evidence="11">Retinal short-chain dehydrogenase/reductase 1</fullName>
    </alternativeName>
</protein>
<comment type="function">
    <text evidence="9">Catalyzes the reduction of all-trans-retinal to all-trans-retinol in the presence of NADPH.</text>
</comment>